<dbReference type="Pfam" id="PF14683">
    <property type="entry name" value="CBM-like"/>
    <property type="match status" value="1"/>
</dbReference>
<dbReference type="PANTHER" id="PTHR32018:SF6">
    <property type="entry name" value="RHAMNOGALACTURONAN ENDOLYASE"/>
    <property type="match status" value="1"/>
</dbReference>
<dbReference type="AlphaFoldDB" id="A0ABD1U747"/>
<dbReference type="Proteomes" id="UP001604277">
    <property type="component" value="Unassembled WGS sequence"/>
</dbReference>
<evidence type="ECO:0000313" key="3">
    <source>
        <dbReference type="Proteomes" id="UP001604277"/>
    </source>
</evidence>
<dbReference type="InterPro" id="IPR008979">
    <property type="entry name" value="Galactose-bd-like_sf"/>
</dbReference>
<dbReference type="EMBL" id="JBFOLJ010000007">
    <property type="protein sequence ID" value="KAL2520841.1"/>
    <property type="molecule type" value="Genomic_DNA"/>
</dbReference>
<organism evidence="2 3">
    <name type="scientific">Forsythia ovata</name>
    <dbReference type="NCBI Taxonomy" id="205694"/>
    <lineage>
        <taxon>Eukaryota</taxon>
        <taxon>Viridiplantae</taxon>
        <taxon>Streptophyta</taxon>
        <taxon>Embryophyta</taxon>
        <taxon>Tracheophyta</taxon>
        <taxon>Spermatophyta</taxon>
        <taxon>Magnoliopsida</taxon>
        <taxon>eudicotyledons</taxon>
        <taxon>Gunneridae</taxon>
        <taxon>Pentapetalae</taxon>
        <taxon>asterids</taxon>
        <taxon>lamiids</taxon>
        <taxon>Lamiales</taxon>
        <taxon>Oleaceae</taxon>
        <taxon>Forsythieae</taxon>
        <taxon>Forsythia</taxon>
    </lineage>
</organism>
<reference evidence="3" key="1">
    <citation type="submission" date="2024-07" db="EMBL/GenBank/DDBJ databases">
        <title>Two chromosome-level genome assemblies of Korean endemic species Abeliophyllum distichum and Forsythia ovata (Oleaceae).</title>
        <authorList>
            <person name="Jang H."/>
        </authorList>
    </citation>
    <scope>NUCLEOTIDE SEQUENCE [LARGE SCALE GENOMIC DNA]</scope>
</reference>
<dbReference type="InterPro" id="IPR029411">
    <property type="entry name" value="RG-lyase_III"/>
</dbReference>
<dbReference type="PANTHER" id="PTHR32018">
    <property type="entry name" value="RHAMNOGALACTURONATE LYASE FAMILY PROTEIN"/>
    <property type="match status" value="1"/>
</dbReference>
<sequence>MPTKLAYVGLASLENLGSWQEKTKVRINNSNAPRPDFTTKHIGKDNAIARQQIHRFYLLYSINIRGIQLVNGTNTIYLKQSRGGCPLIGVMYDYICLERPLLAKFRYAGLGFCVVQCYRVPPFSERHQQLHALAGSLLMVGPAGLA</sequence>
<proteinExistence type="predicted"/>
<evidence type="ECO:0000259" key="1">
    <source>
        <dbReference type="Pfam" id="PF14683"/>
    </source>
</evidence>
<dbReference type="InterPro" id="IPR051850">
    <property type="entry name" value="Polysacch_Lyase_4"/>
</dbReference>
<evidence type="ECO:0000313" key="2">
    <source>
        <dbReference type="EMBL" id="KAL2520841.1"/>
    </source>
</evidence>
<comment type="caution">
    <text evidence="2">The sequence shown here is derived from an EMBL/GenBank/DDBJ whole genome shotgun (WGS) entry which is preliminary data.</text>
</comment>
<dbReference type="SUPFAM" id="SSF49785">
    <property type="entry name" value="Galactose-binding domain-like"/>
    <property type="match status" value="1"/>
</dbReference>
<name>A0ABD1U747_9LAMI</name>
<gene>
    <name evidence="2" type="ORF">Fot_24764</name>
</gene>
<keyword evidence="3" id="KW-1185">Reference proteome</keyword>
<accession>A0ABD1U747</accession>
<protein>
    <submittedName>
        <fullName evidence="2">Rhamnogalacturonan endolyase</fullName>
    </submittedName>
</protein>
<feature type="domain" description="Rhamnogalacturonan lyase" evidence="1">
    <location>
        <begin position="20"/>
        <end position="97"/>
    </location>
</feature>